<evidence type="ECO:0000256" key="7">
    <source>
        <dbReference type="ARBA" id="ARBA00023146"/>
    </source>
</evidence>
<evidence type="ECO:0000256" key="9">
    <source>
        <dbReference type="PIRSR" id="PIRSR001529-1"/>
    </source>
</evidence>
<dbReference type="FunFam" id="3.30.930.10:FF:000026">
    <property type="entry name" value="Seryl-tRNA synthetase, cytoplasmic"/>
    <property type="match status" value="1"/>
</dbReference>
<dbReference type="GO" id="GO:0004828">
    <property type="term" value="F:serine-tRNA ligase activity"/>
    <property type="evidence" value="ECO:0007669"/>
    <property type="project" value="UniProtKB-EC"/>
</dbReference>
<evidence type="ECO:0000313" key="13">
    <source>
        <dbReference type="Proteomes" id="UP000002872"/>
    </source>
</evidence>
<dbReference type="PANTHER" id="PTHR11778">
    <property type="entry name" value="SERYL-TRNA SYNTHETASE"/>
    <property type="match status" value="1"/>
</dbReference>
<name>I3EET0_NEMP3</name>
<dbReference type="NCBIfam" id="TIGR00414">
    <property type="entry name" value="serS"/>
    <property type="match status" value="1"/>
</dbReference>
<comment type="similarity">
    <text evidence="1">Belongs to the class-II aminoacyl-tRNA synthetase family. Type-1 seryl-tRNA synthetase subfamily.</text>
</comment>
<feature type="binding site" evidence="9">
    <location>
        <position position="275"/>
    </location>
    <ligand>
        <name>L-serine</name>
        <dbReference type="ChEBI" id="CHEBI:33384"/>
    </ligand>
</feature>
<dbReference type="VEuPathDB" id="MicrosporidiaDB:NEQG_02274"/>
<feature type="binding site" evidence="9">
    <location>
        <position position="244"/>
    </location>
    <ligand>
        <name>L-serine</name>
        <dbReference type="ChEBI" id="CHEBI:33384"/>
    </ligand>
</feature>
<dbReference type="Gene3D" id="1.10.287.40">
    <property type="entry name" value="Serine-tRNA synthetase, tRNA binding domain"/>
    <property type="match status" value="1"/>
</dbReference>
<dbReference type="AlphaFoldDB" id="I3EET0"/>
<dbReference type="SUPFAM" id="SSF46589">
    <property type="entry name" value="tRNA-binding arm"/>
    <property type="match status" value="1"/>
</dbReference>
<dbReference type="InterPro" id="IPR010978">
    <property type="entry name" value="tRNA-bd_arm"/>
</dbReference>
<dbReference type="OrthoDB" id="10264585at2759"/>
<evidence type="ECO:0000256" key="1">
    <source>
        <dbReference type="ARBA" id="ARBA00010728"/>
    </source>
</evidence>
<dbReference type="EMBL" id="GL870881">
    <property type="protein sequence ID" value="EIJ87727.1"/>
    <property type="molecule type" value="Genomic_DNA"/>
</dbReference>
<keyword evidence="6" id="KW-0648">Protein biosynthesis</keyword>
<dbReference type="CDD" id="cd00770">
    <property type="entry name" value="SerRS_core"/>
    <property type="match status" value="1"/>
</dbReference>
<dbReference type="Proteomes" id="UP000002872">
    <property type="component" value="Unassembled WGS sequence"/>
</dbReference>
<feature type="site" description="Important for serine binding" evidence="9">
    <location>
        <position position="399"/>
    </location>
</feature>
<evidence type="ECO:0000256" key="4">
    <source>
        <dbReference type="ARBA" id="ARBA00022741"/>
    </source>
</evidence>
<dbReference type="FunCoup" id="I3EET0">
    <property type="interactions" value="208"/>
</dbReference>
<evidence type="ECO:0000256" key="3">
    <source>
        <dbReference type="ARBA" id="ARBA00022598"/>
    </source>
</evidence>
<dbReference type="GO" id="GO:0005524">
    <property type="term" value="F:ATP binding"/>
    <property type="evidence" value="ECO:0007669"/>
    <property type="project" value="UniProtKB-KW"/>
</dbReference>
<evidence type="ECO:0000256" key="10">
    <source>
        <dbReference type="PIRSR" id="PIRSR001529-2"/>
    </source>
</evidence>
<evidence type="ECO:0000256" key="5">
    <source>
        <dbReference type="ARBA" id="ARBA00022840"/>
    </source>
</evidence>
<dbReference type="InParanoid" id="I3EET0"/>
<evidence type="ECO:0000256" key="8">
    <source>
        <dbReference type="ARBA" id="ARBA00031113"/>
    </source>
</evidence>
<dbReference type="STRING" id="935791.I3EET0"/>
<keyword evidence="3" id="KW-0436">Ligase</keyword>
<dbReference type="InterPro" id="IPR002314">
    <property type="entry name" value="aa-tRNA-synt_IIb"/>
</dbReference>
<dbReference type="HOGENOM" id="CLU_023797_0_1_1"/>
<dbReference type="InterPro" id="IPR006195">
    <property type="entry name" value="aa-tRNA-synth_II"/>
</dbReference>
<dbReference type="GO" id="GO:0006434">
    <property type="term" value="P:seryl-tRNA aminoacylation"/>
    <property type="evidence" value="ECO:0007669"/>
    <property type="project" value="InterPro"/>
</dbReference>
<dbReference type="PIRSF" id="PIRSF001529">
    <property type="entry name" value="Ser-tRNA-synth_IIa"/>
    <property type="match status" value="1"/>
</dbReference>
<feature type="binding site" evidence="9">
    <location>
        <position position="397"/>
    </location>
    <ligand>
        <name>L-serine</name>
        <dbReference type="ChEBI" id="CHEBI:33384"/>
    </ligand>
</feature>
<dbReference type="OMA" id="FEETLYC"/>
<feature type="domain" description="Aminoacyl-transfer RNA synthetases class-II family profile" evidence="11">
    <location>
        <begin position="156"/>
        <end position="423"/>
    </location>
</feature>
<dbReference type="SUPFAM" id="SSF55681">
    <property type="entry name" value="Class II aaRS and biotin synthetases"/>
    <property type="match status" value="1"/>
</dbReference>
<feature type="binding site" evidence="10">
    <location>
        <begin position="291"/>
        <end position="294"/>
    </location>
    <ligand>
        <name>ATP</name>
        <dbReference type="ChEBI" id="CHEBI:30616"/>
    </ligand>
</feature>
<dbReference type="Pfam" id="PF00587">
    <property type="entry name" value="tRNA-synt_2b"/>
    <property type="match status" value="1"/>
</dbReference>
<dbReference type="InterPro" id="IPR033729">
    <property type="entry name" value="SerRS_core"/>
</dbReference>
<protein>
    <recommendedName>
        <fullName evidence="2">serine--tRNA ligase</fullName>
        <ecNumber evidence="2">6.1.1.11</ecNumber>
    </recommendedName>
    <alternativeName>
        <fullName evidence="8">Seryl-tRNA synthetase</fullName>
    </alternativeName>
</protein>
<sequence length="440" mass="50713">MIDLSILRNKDTRQLVMESESNRFRGTKTAEKVVDMIEERIKIRYVMEQLNKEMNSLTKEGMKYFKVTKDKGSPEDNGKKQELLDRIAEIKEKKSKCVVELNTKEEETDNIAREIGNILDKSVCIDDNEDNNPIIVQTEKRTKEFWPKQLLSYDLVLDRLGVVDTERGTRISGHRGYFLKGAGVILTQSLIRYALDFLRKSDYTLIQTPFMMRKESMKRTAQLSDFDEQLYKVEGGNDLYLIATSEQPLSALHEGEWIKETELPIRYGGYSTCFRKEAGAHGKDNRGIFRVHQFEKIEQFLITAPEESEAEFKKMVDRSKAFYDSLGLSYRVVSIVSGALNNAAAIKYDLEALFPASDRYRELVSCSNCTDYQSRDLNVRYRPTESNEEKQFVHMLNGTLCAVQRTLCCLVENYQTEGGIMVPEVLVPYVGETFIPFIRE</sequence>
<feature type="binding site" evidence="10">
    <location>
        <begin position="275"/>
        <end position="277"/>
    </location>
    <ligand>
        <name>ATP</name>
        <dbReference type="ChEBI" id="CHEBI:30616"/>
    </ligand>
</feature>
<feature type="binding site" evidence="9">
    <location>
        <position position="298"/>
    </location>
    <ligand>
        <name>L-serine</name>
        <dbReference type="ChEBI" id="CHEBI:33384"/>
    </ligand>
</feature>
<evidence type="ECO:0000256" key="2">
    <source>
        <dbReference type="ARBA" id="ARBA00012840"/>
    </source>
</evidence>
<keyword evidence="7 12" id="KW-0030">Aminoacyl-tRNA synthetase</keyword>
<proteinExistence type="inferred from homology"/>
<evidence type="ECO:0000259" key="11">
    <source>
        <dbReference type="PROSITE" id="PS50862"/>
    </source>
</evidence>
<dbReference type="Pfam" id="PF02403">
    <property type="entry name" value="Seryl_tRNA_N"/>
    <property type="match status" value="1"/>
</dbReference>
<evidence type="ECO:0000256" key="6">
    <source>
        <dbReference type="ARBA" id="ARBA00022917"/>
    </source>
</evidence>
<dbReference type="PROSITE" id="PS50862">
    <property type="entry name" value="AA_TRNA_LIGASE_II"/>
    <property type="match status" value="1"/>
</dbReference>
<dbReference type="InterPro" id="IPR002317">
    <property type="entry name" value="Ser-tRNA-ligase_type_1"/>
</dbReference>
<keyword evidence="13" id="KW-1185">Reference proteome</keyword>
<keyword evidence="5 10" id="KW-0067">ATP-binding</keyword>
<accession>I3EET0</accession>
<keyword evidence="4" id="KW-0547">Nucleotide-binding</keyword>
<gene>
    <name evidence="12" type="ORF">NEQG_02274</name>
</gene>
<dbReference type="InterPro" id="IPR042103">
    <property type="entry name" value="SerRS_1_N_sf"/>
</dbReference>
<dbReference type="PRINTS" id="PR00981">
    <property type="entry name" value="TRNASYNTHSER"/>
</dbReference>
<dbReference type="EC" id="6.1.1.11" evidence="2"/>
<organism evidence="12 13">
    <name type="scientific">Nematocida parisii (strain ERTm3)</name>
    <name type="common">Nematode killer fungus</name>
    <dbReference type="NCBI Taxonomy" id="935791"/>
    <lineage>
        <taxon>Eukaryota</taxon>
        <taxon>Fungi</taxon>
        <taxon>Fungi incertae sedis</taxon>
        <taxon>Microsporidia</taxon>
        <taxon>Nematocida</taxon>
    </lineage>
</organism>
<dbReference type="InterPro" id="IPR015866">
    <property type="entry name" value="Ser-tRNA-synth_1_N"/>
</dbReference>
<dbReference type="InterPro" id="IPR045864">
    <property type="entry name" value="aa-tRNA-synth_II/BPL/LPL"/>
</dbReference>
<reference evidence="12" key="1">
    <citation type="submission" date="2011-01" db="EMBL/GenBank/DDBJ databases">
        <title>The Genome Sequence of Nematocida parisii strain ERTm3.</title>
        <authorList>
            <consortium name="The Broad Institute Genome Sequencing Platform"/>
            <consortium name="The Broad Institute Genome Sequencing Center for Infectious Disease"/>
            <person name="Cuomo C."/>
            <person name="Troemel E."/>
            <person name="Young S.K."/>
            <person name="Zeng Q."/>
            <person name="Gargeya S."/>
            <person name="Fitzgerald M."/>
            <person name="Haas B."/>
            <person name="Abouelleil A."/>
            <person name="Alvarado L."/>
            <person name="Arachchi H.M."/>
            <person name="Berlin A."/>
            <person name="Chapman S.B."/>
            <person name="Gearin G."/>
            <person name="Goldberg J."/>
            <person name="Griggs A."/>
            <person name="Gujja S."/>
            <person name="Hansen M."/>
            <person name="Heiman D."/>
            <person name="Howarth C."/>
            <person name="Larimer J."/>
            <person name="Lui A."/>
            <person name="MacDonald P.J.P."/>
            <person name="McCowen C."/>
            <person name="Montmayeur A."/>
            <person name="Murphy C."/>
            <person name="Neiman D."/>
            <person name="Pearson M."/>
            <person name="Priest M."/>
            <person name="Roberts A."/>
            <person name="Saif S."/>
            <person name="Shea T."/>
            <person name="Sisk P."/>
            <person name="Stolte C."/>
            <person name="Sykes S."/>
            <person name="Wortman J."/>
            <person name="Nusbaum C."/>
            <person name="Birren B."/>
        </authorList>
    </citation>
    <scope>NUCLEOTIDE SEQUENCE</scope>
    <source>
        <strain evidence="12">ERTm3</strain>
    </source>
</reference>
<dbReference type="Gene3D" id="3.30.930.10">
    <property type="entry name" value="Bira Bifunctional Protein, Domain 2"/>
    <property type="match status" value="1"/>
</dbReference>
<feature type="binding site" evidence="10">
    <location>
        <begin position="362"/>
        <end position="365"/>
    </location>
    <ligand>
        <name>ATP</name>
        <dbReference type="ChEBI" id="CHEBI:30616"/>
    </ligand>
</feature>
<evidence type="ECO:0000313" key="12">
    <source>
        <dbReference type="EMBL" id="EIJ87727.1"/>
    </source>
</evidence>
<dbReference type="UniPathway" id="UPA00906">
    <property type="reaction ID" value="UER00895"/>
</dbReference>